<comment type="cofactor">
    <cofactor evidence="13">
        <name>Zn(2+)</name>
        <dbReference type="ChEBI" id="CHEBI:29105"/>
    </cofactor>
    <text evidence="13">Binds 1 zinc ion per subunit.</text>
</comment>
<feature type="active site" description="Schiff-base intermediate with DNA" evidence="13">
    <location>
        <position position="42"/>
    </location>
</feature>
<dbReference type="FunFam" id="1.10.8.50:FF:000005">
    <property type="entry name" value="Endonuclease 8"/>
    <property type="match status" value="1"/>
</dbReference>
<keyword evidence="8 13" id="KW-0234">DNA repair</keyword>
<evidence type="ECO:0000256" key="8">
    <source>
        <dbReference type="ARBA" id="ARBA00023204"/>
    </source>
</evidence>
<dbReference type="SUPFAM" id="SSF81624">
    <property type="entry name" value="N-terminal domain of MutM-like DNA repair proteins"/>
    <property type="match status" value="1"/>
</dbReference>
<feature type="binding site" evidence="13">
    <location>
        <position position="165"/>
    </location>
    <ligand>
        <name>DNA</name>
        <dbReference type="ChEBI" id="CHEBI:16991"/>
    </ligand>
</feature>
<evidence type="ECO:0000256" key="9">
    <source>
        <dbReference type="ARBA" id="ARBA00023239"/>
    </source>
</evidence>
<protein>
    <recommendedName>
        <fullName evidence="13">Endonuclease 8</fullName>
    </recommendedName>
    <alternativeName>
        <fullName evidence="13">DNA glycosylase/AP lyase Nei</fullName>
        <ecNumber evidence="13">3.2.2.-</ecNumber>
        <ecNumber evidence="13">4.2.99.18</ecNumber>
    </alternativeName>
    <alternativeName>
        <fullName evidence="13">DNA-(apurinic or apyrimidinic site) lyase Nei</fullName>
    </alternativeName>
    <alternativeName>
        <fullName evidence="13">Endonuclease VIII</fullName>
    </alternativeName>
</protein>
<dbReference type="SUPFAM" id="SSF57716">
    <property type="entry name" value="Glucocorticoid receptor-like (DNA-binding domain)"/>
    <property type="match status" value="1"/>
</dbReference>
<keyword evidence="9 13" id="KW-0456">Lyase</keyword>
<feature type="active site" description="Proton donor" evidence="13">
    <location>
        <position position="43"/>
    </location>
</feature>
<feature type="domain" description="Formamidopyrimidine-DNA glycosylase catalytic" evidence="15">
    <location>
        <begin position="42"/>
        <end position="144"/>
    </location>
</feature>
<evidence type="ECO:0000256" key="3">
    <source>
        <dbReference type="ARBA" id="ARBA00022763"/>
    </source>
</evidence>
<dbReference type="SMART" id="SM00898">
    <property type="entry name" value="Fapy_DNA_glyco"/>
    <property type="match status" value="1"/>
</dbReference>
<name>A0A379QM24_SALER</name>
<evidence type="ECO:0000256" key="5">
    <source>
        <dbReference type="ARBA" id="ARBA00022801"/>
    </source>
</evidence>
<dbReference type="PROSITE" id="PS51066">
    <property type="entry name" value="ZF_FPG_2"/>
    <property type="match status" value="1"/>
</dbReference>
<keyword evidence="16" id="KW-0255">Endonuclease</keyword>
<dbReference type="PANTHER" id="PTHR42697">
    <property type="entry name" value="ENDONUCLEASE 8"/>
    <property type="match status" value="1"/>
</dbReference>
<comment type="catalytic activity">
    <reaction evidence="12 13">
        <text>2'-deoxyribonucleotide-(2'-deoxyribose 5'-phosphate)-2'-deoxyribonucleotide-DNA = a 3'-end 2'-deoxyribonucleotide-(2,3-dehydro-2,3-deoxyribose 5'-phosphate)-DNA + a 5'-end 5'-phospho-2'-deoxyribonucleoside-DNA + H(+)</text>
        <dbReference type="Rhea" id="RHEA:66592"/>
        <dbReference type="Rhea" id="RHEA-COMP:13180"/>
        <dbReference type="Rhea" id="RHEA-COMP:16897"/>
        <dbReference type="Rhea" id="RHEA-COMP:17067"/>
        <dbReference type="ChEBI" id="CHEBI:15378"/>
        <dbReference type="ChEBI" id="CHEBI:136412"/>
        <dbReference type="ChEBI" id="CHEBI:157695"/>
        <dbReference type="ChEBI" id="CHEBI:167181"/>
        <dbReference type="EC" id="4.2.99.18"/>
    </reaction>
</comment>
<feature type="domain" description="FPG-type" evidence="14">
    <location>
        <begin position="269"/>
        <end position="303"/>
    </location>
</feature>
<dbReference type="InterPro" id="IPR010663">
    <property type="entry name" value="Znf_FPG/IleRS"/>
</dbReference>
<keyword evidence="5 13" id="KW-0378">Hydrolase</keyword>
<comment type="function">
    <text evidence="13">Involved in base excision repair of DNA damaged by oxidation or by mutagenic agents. Acts as DNA glycosylase that recognizes and removes damaged bases. Has a preference for oxidized pyrimidines, such as thymine glycol, 5,6-dihydrouracil and 5,6-dihydrothymine. Has AP (apurinic/apyrimidinic) lyase activity and introduces nicks in the DNA strand. Cleaves the DNA backbone by beta-delta elimination to generate a single-strand break at the site of the removed base with both 3'- and 5'-phosphates.</text>
</comment>
<dbReference type="EMBL" id="UGWP01000004">
    <property type="protein sequence ID" value="SUF58195.1"/>
    <property type="molecule type" value="Genomic_DNA"/>
</dbReference>
<dbReference type="GO" id="GO:0140078">
    <property type="term" value="F:class I DNA-(apurinic or apyrimidinic site) endonuclease activity"/>
    <property type="evidence" value="ECO:0007669"/>
    <property type="project" value="UniProtKB-EC"/>
</dbReference>
<dbReference type="FunFam" id="3.20.190.10:FF:000002">
    <property type="entry name" value="Endonuclease 8"/>
    <property type="match status" value="1"/>
</dbReference>
<keyword evidence="7 13" id="KW-0238">DNA-binding</keyword>
<feature type="binding site" evidence="13">
    <location>
        <position position="209"/>
    </location>
    <ligand>
        <name>DNA</name>
        <dbReference type="ChEBI" id="CHEBI:16991"/>
    </ligand>
</feature>
<keyword evidence="16" id="KW-0540">Nuclease</keyword>
<dbReference type="PROSITE" id="PS01242">
    <property type="entry name" value="ZF_FPG_1"/>
    <property type="match status" value="1"/>
</dbReference>
<dbReference type="GO" id="GO:0003684">
    <property type="term" value="F:damaged DNA binding"/>
    <property type="evidence" value="ECO:0007669"/>
    <property type="project" value="InterPro"/>
</dbReference>
<dbReference type="InterPro" id="IPR015887">
    <property type="entry name" value="DNA_glyclase_Znf_dom_DNA_BS"/>
</dbReference>
<evidence type="ECO:0000313" key="17">
    <source>
        <dbReference type="Proteomes" id="UP000254597"/>
    </source>
</evidence>
<keyword evidence="6 13" id="KW-0862">Zinc</keyword>
<evidence type="ECO:0000256" key="6">
    <source>
        <dbReference type="ARBA" id="ARBA00022833"/>
    </source>
</evidence>
<dbReference type="Pfam" id="PF06827">
    <property type="entry name" value="zf-FPG_IleRS"/>
    <property type="match status" value="1"/>
</dbReference>
<evidence type="ECO:0000256" key="12">
    <source>
        <dbReference type="ARBA" id="ARBA00044632"/>
    </source>
</evidence>
<evidence type="ECO:0000256" key="10">
    <source>
        <dbReference type="ARBA" id="ARBA00023268"/>
    </source>
</evidence>
<evidence type="ECO:0000259" key="15">
    <source>
        <dbReference type="PROSITE" id="PS51068"/>
    </source>
</evidence>
<evidence type="ECO:0000256" key="1">
    <source>
        <dbReference type="ARBA" id="ARBA00009409"/>
    </source>
</evidence>
<dbReference type="InterPro" id="IPR044091">
    <property type="entry name" value="EcNei-like_N"/>
</dbReference>
<dbReference type="Proteomes" id="UP000254597">
    <property type="component" value="Unassembled WGS sequence"/>
</dbReference>
<dbReference type="AlphaFoldDB" id="A0A379QM24"/>
<keyword evidence="11 13" id="KW-0326">Glycosidase</keyword>
<dbReference type="EC" id="3.2.2.-" evidence="13"/>
<dbReference type="InterPro" id="IPR035937">
    <property type="entry name" value="FPG_N"/>
</dbReference>
<accession>A0A379QM24</accession>
<dbReference type="InterPro" id="IPR015886">
    <property type="entry name" value="H2TH_FPG"/>
</dbReference>
<feature type="active site" description="Proton donor; for delta-elimination activity" evidence="13">
    <location>
        <position position="293"/>
    </location>
</feature>
<keyword evidence="4 13" id="KW-0863">Zinc-finger</keyword>
<dbReference type="Gene3D" id="3.20.190.10">
    <property type="entry name" value="MutM-like, N-terminal"/>
    <property type="match status" value="1"/>
</dbReference>
<feature type="initiator methionine" description="Removed" evidence="13">
    <location>
        <position position="1"/>
    </location>
</feature>
<evidence type="ECO:0000256" key="11">
    <source>
        <dbReference type="ARBA" id="ARBA00023295"/>
    </source>
</evidence>
<dbReference type="CDD" id="cd08965">
    <property type="entry name" value="EcNei-like_N"/>
    <property type="match status" value="1"/>
</dbReference>
<dbReference type="Gene3D" id="1.10.8.50">
    <property type="match status" value="1"/>
</dbReference>
<evidence type="ECO:0000256" key="7">
    <source>
        <dbReference type="ARBA" id="ARBA00023125"/>
    </source>
</evidence>
<dbReference type="NCBIfam" id="NF007763">
    <property type="entry name" value="PRK10445.1"/>
    <property type="match status" value="1"/>
</dbReference>
<dbReference type="InterPro" id="IPR012319">
    <property type="entry name" value="FPG_cat"/>
</dbReference>
<keyword evidence="2 13" id="KW-0479">Metal-binding</keyword>
<proteinExistence type="inferred from homology"/>
<feature type="binding site" evidence="13">
    <location>
        <position position="110"/>
    </location>
    <ligand>
        <name>DNA</name>
        <dbReference type="ChEBI" id="CHEBI:16991"/>
    </ligand>
</feature>
<dbReference type="PROSITE" id="PS51068">
    <property type="entry name" value="FPG_CAT"/>
    <property type="match status" value="1"/>
</dbReference>
<dbReference type="InterPro" id="IPR023713">
    <property type="entry name" value="Endonuclease-VIII"/>
</dbReference>
<organism evidence="16 17">
    <name type="scientific">Salmonella enterica</name>
    <name type="common">Salmonella choleraesuis</name>
    <dbReference type="NCBI Taxonomy" id="28901"/>
    <lineage>
        <taxon>Bacteria</taxon>
        <taxon>Pseudomonadati</taxon>
        <taxon>Pseudomonadota</taxon>
        <taxon>Gammaproteobacteria</taxon>
        <taxon>Enterobacterales</taxon>
        <taxon>Enterobacteriaceae</taxon>
        <taxon>Salmonella</taxon>
    </lineage>
</organism>
<dbReference type="InterPro" id="IPR010979">
    <property type="entry name" value="Ribosomal_uS13-like_H2TH"/>
</dbReference>
<evidence type="ECO:0000256" key="2">
    <source>
        <dbReference type="ARBA" id="ARBA00022723"/>
    </source>
</evidence>
<evidence type="ECO:0000256" key="13">
    <source>
        <dbReference type="HAMAP-Rule" id="MF_01253"/>
    </source>
</evidence>
<keyword evidence="10 13" id="KW-0511">Multifunctional enzyme</keyword>
<evidence type="ECO:0000313" key="16">
    <source>
        <dbReference type="EMBL" id="SUF58195.1"/>
    </source>
</evidence>
<dbReference type="GO" id="GO:0006284">
    <property type="term" value="P:base-excision repair"/>
    <property type="evidence" value="ECO:0007669"/>
    <property type="project" value="InterPro"/>
</dbReference>
<dbReference type="PANTHER" id="PTHR42697:SF1">
    <property type="entry name" value="ENDONUCLEASE 8"/>
    <property type="match status" value="1"/>
</dbReference>
<reference evidence="16 17" key="1">
    <citation type="submission" date="2018-06" db="EMBL/GenBank/DDBJ databases">
        <authorList>
            <consortium name="Pathogen Informatics"/>
            <person name="Doyle S."/>
        </authorList>
    </citation>
    <scope>NUCLEOTIDE SEQUENCE [LARGE SCALE GENOMIC DNA]</scope>
    <source>
        <strain evidence="16 17">NCTC10252</strain>
    </source>
</reference>
<dbReference type="GO" id="GO:0008270">
    <property type="term" value="F:zinc ion binding"/>
    <property type="evidence" value="ECO:0007669"/>
    <property type="project" value="UniProtKB-UniRule"/>
</dbReference>
<dbReference type="Pfam" id="PF06831">
    <property type="entry name" value="H2TH"/>
    <property type="match status" value="1"/>
</dbReference>
<dbReference type="InterPro" id="IPR000214">
    <property type="entry name" value="Znf_DNA_glyclase/AP_lyase"/>
</dbReference>
<dbReference type="GO" id="GO:0000703">
    <property type="term" value="F:oxidized pyrimidine nucleobase lesion DNA N-glycosylase activity"/>
    <property type="evidence" value="ECO:0007669"/>
    <property type="project" value="UniProtKB-UniRule"/>
</dbReference>
<sequence>MFIMAFDVHSRQSEAAIGCDVYGCVEAAQTLNHLLTKDIIMPEGPEIRRAADNLETAIKGKPLTDVWFAFAQLKPYESQLTGQIVTRIETRGKALLTHFSNGLTLYSHNQLYGVWRVSDTGDIPQTTRILRVRLQTADKTILLYSASDIDMLTAEQLTTHPFLQRVGPDVLDARLTPEEVKARVLSPRFRNRQFSGLLLDQAFLAGLGNYLRVEILWQVGLTGQHKAKDLSEAQLNTLSHALLDIPRLSYATRGQADENKHHGALFRFKVFHRDGEACERCGGIIEKTTLSSRPFYWCPRCQK</sequence>
<dbReference type="Pfam" id="PF01149">
    <property type="entry name" value="Fapy_DNA_glyco"/>
    <property type="match status" value="1"/>
</dbReference>
<gene>
    <name evidence="13 16" type="primary">nei</name>
    <name evidence="16" type="ORF">NCTC10252_03500</name>
</gene>
<feature type="active site" description="Proton donor; for beta-elimination activity" evidence="13">
    <location>
        <position position="93"/>
    </location>
</feature>
<dbReference type="EC" id="4.2.99.18" evidence="13"/>
<comment type="similarity">
    <text evidence="1 13">Belongs to the FPG family.</text>
</comment>
<dbReference type="HAMAP" id="MF_01253">
    <property type="entry name" value="Endonuclease_8"/>
    <property type="match status" value="1"/>
</dbReference>
<dbReference type="SUPFAM" id="SSF46946">
    <property type="entry name" value="S13-like H2TH domain"/>
    <property type="match status" value="1"/>
</dbReference>
<evidence type="ECO:0000259" key="14">
    <source>
        <dbReference type="PROSITE" id="PS51066"/>
    </source>
</evidence>
<keyword evidence="3 13" id="KW-0227">DNA damage</keyword>
<evidence type="ECO:0000256" key="4">
    <source>
        <dbReference type="ARBA" id="ARBA00022771"/>
    </source>
</evidence>
<dbReference type="SMART" id="SM01232">
    <property type="entry name" value="H2TH"/>
    <property type="match status" value="1"/>
</dbReference>